<dbReference type="OrthoDB" id="9785836at2"/>
<dbReference type="PANTHER" id="PTHR43227">
    <property type="entry name" value="BLL4140 PROTEIN"/>
    <property type="match status" value="1"/>
</dbReference>
<dbReference type="PANTHER" id="PTHR43227:SF11">
    <property type="entry name" value="BLL4140 PROTEIN"/>
    <property type="match status" value="1"/>
</dbReference>
<sequence>MSQPIDMTNASMAAKQGNSPATRSAFARKVKRIVRNYDLYLLFLPTLAYFIIFHYAPMYGLQIAFKNFNPVKGFSGSPWVGFDNFERFFESYQLTTIIKNTLGISIYELLVSFPAPIILALMINQLTSERFKRFVQTVTYAPHFISTVVVVGIVYLLLSPKTGAVNSFLGLFGVEPIFFMGSPEWFKTVFVFSGVWQSVGWGTIIYLAALTAVNPDLHEAATVDGATKLQRVIHIDIPSIMPTVIIMLIMNMGHMMSVGFEKVYLMQNQLNVDSSETIQTYVYKAGLVQAQYSYASAIGLFNTVINFILLISVNKIAKSLKQTSLW</sequence>
<dbReference type="Pfam" id="PF00528">
    <property type="entry name" value="BPD_transp_1"/>
    <property type="match status" value="1"/>
</dbReference>
<gene>
    <name evidence="9" type="ORF">DQG23_36625</name>
</gene>
<dbReference type="SUPFAM" id="SSF161098">
    <property type="entry name" value="MetI-like"/>
    <property type="match status" value="1"/>
</dbReference>
<comment type="subcellular location">
    <subcellularLocation>
        <location evidence="1 7">Cell membrane</location>
        <topology evidence="1 7">Multi-pass membrane protein</topology>
    </subcellularLocation>
</comment>
<dbReference type="InterPro" id="IPR000515">
    <property type="entry name" value="MetI-like"/>
</dbReference>
<keyword evidence="4 7" id="KW-0812">Transmembrane</keyword>
<dbReference type="CDD" id="cd06261">
    <property type="entry name" value="TM_PBP2"/>
    <property type="match status" value="1"/>
</dbReference>
<keyword evidence="5 7" id="KW-1133">Transmembrane helix</keyword>
<dbReference type="EMBL" id="QMFB01000038">
    <property type="protein sequence ID" value="RAV11255.1"/>
    <property type="molecule type" value="Genomic_DNA"/>
</dbReference>
<dbReference type="GO" id="GO:0005886">
    <property type="term" value="C:plasma membrane"/>
    <property type="evidence" value="ECO:0007669"/>
    <property type="project" value="UniProtKB-SubCell"/>
</dbReference>
<dbReference type="Gene3D" id="1.10.3720.10">
    <property type="entry name" value="MetI-like"/>
    <property type="match status" value="1"/>
</dbReference>
<protein>
    <submittedName>
        <fullName evidence="9">Sugar ABC transporter permease</fullName>
    </submittedName>
</protein>
<dbReference type="PROSITE" id="PS50928">
    <property type="entry name" value="ABC_TM1"/>
    <property type="match status" value="1"/>
</dbReference>
<evidence type="ECO:0000256" key="4">
    <source>
        <dbReference type="ARBA" id="ARBA00022692"/>
    </source>
</evidence>
<keyword evidence="6 7" id="KW-0472">Membrane</keyword>
<dbReference type="InterPro" id="IPR050809">
    <property type="entry name" value="UgpAE/MalFG_permease"/>
</dbReference>
<dbReference type="GO" id="GO:0055085">
    <property type="term" value="P:transmembrane transport"/>
    <property type="evidence" value="ECO:0007669"/>
    <property type="project" value="InterPro"/>
</dbReference>
<dbReference type="AlphaFoldDB" id="A0A329LTH3"/>
<evidence type="ECO:0000256" key="7">
    <source>
        <dbReference type="RuleBase" id="RU363032"/>
    </source>
</evidence>
<evidence type="ECO:0000256" key="2">
    <source>
        <dbReference type="ARBA" id="ARBA00022448"/>
    </source>
</evidence>
<proteinExistence type="inferred from homology"/>
<feature type="transmembrane region" description="Helical" evidence="7">
    <location>
        <begin position="138"/>
        <end position="158"/>
    </location>
</feature>
<evidence type="ECO:0000313" key="10">
    <source>
        <dbReference type="Proteomes" id="UP000250369"/>
    </source>
</evidence>
<feature type="transmembrane region" description="Helical" evidence="7">
    <location>
        <begin position="292"/>
        <end position="313"/>
    </location>
</feature>
<name>A0A329LTH3_9BACL</name>
<keyword evidence="3" id="KW-1003">Cell membrane</keyword>
<keyword evidence="2 7" id="KW-0813">Transport</keyword>
<evidence type="ECO:0000259" key="8">
    <source>
        <dbReference type="PROSITE" id="PS50928"/>
    </source>
</evidence>
<keyword evidence="10" id="KW-1185">Reference proteome</keyword>
<reference evidence="9 10" key="1">
    <citation type="journal article" date="2009" name="Int. J. Syst. Evol. Microbiol.">
        <title>Paenibacillus contaminans sp. nov., isolated from a contaminated laboratory plate.</title>
        <authorList>
            <person name="Chou J.H."/>
            <person name="Lee J.H."/>
            <person name="Lin M.C."/>
            <person name="Chang P.S."/>
            <person name="Arun A.B."/>
            <person name="Young C.C."/>
            <person name="Chen W.M."/>
        </authorList>
    </citation>
    <scope>NUCLEOTIDE SEQUENCE [LARGE SCALE GENOMIC DNA]</scope>
    <source>
        <strain evidence="9 10">CKOBP-6</strain>
    </source>
</reference>
<accession>A0A329LTH3</accession>
<evidence type="ECO:0000256" key="3">
    <source>
        <dbReference type="ARBA" id="ARBA00022475"/>
    </source>
</evidence>
<evidence type="ECO:0000256" key="5">
    <source>
        <dbReference type="ARBA" id="ARBA00022989"/>
    </source>
</evidence>
<feature type="transmembrane region" description="Helical" evidence="7">
    <location>
        <begin position="104"/>
        <end position="126"/>
    </location>
</feature>
<evidence type="ECO:0000256" key="6">
    <source>
        <dbReference type="ARBA" id="ARBA00023136"/>
    </source>
</evidence>
<comment type="caution">
    <text evidence="9">The sequence shown here is derived from an EMBL/GenBank/DDBJ whole genome shotgun (WGS) entry which is preliminary data.</text>
</comment>
<evidence type="ECO:0000313" key="9">
    <source>
        <dbReference type="EMBL" id="RAV11255.1"/>
    </source>
</evidence>
<feature type="transmembrane region" description="Helical" evidence="7">
    <location>
        <begin position="189"/>
        <end position="209"/>
    </location>
</feature>
<dbReference type="Proteomes" id="UP000250369">
    <property type="component" value="Unassembled WGS sequence"/>
</dbReference>
<feature type="domain" description="ABC transmembrane type-1" evidence="8">
    <location>
        <begin position="98"/>
        <end position="313"/>
    </location>
</feature>
<feature type="transmembrane region" description="Helical" evidence="7">
    <location>
        <begin position="37"/>
        <end position="56"/>
    </location>
</feature>
<dbReference type="RefSeq" id="WP_113035993.1">
    <property type="nucleotide sequence ID" value="NZ_QMFB01000038.1"/>
</dbReference>
<evidence type="ECO:0000256" key="1">
    <source>
        <dbReference type="ARBA" id="ARBA00004651"/>
    </source>
</evidence>
<dbReference type="InterPro" id="IPR035906">
    <property type="entry name" value="MetI-like_sf"/>
</dbReference>
<comment type="similarity">
    <text evidence="7">Belongs to the binding-protein-dependent transport system permease family.</text>
</comment>
<organism evidence="9 10">
    <name type="scientific">Paenibacillus contaminans</name>
    <dbReference type="NCBI Taxonomy" id="450362"/>
    <lineage>
        <taxon>Bacteria</taxon>
        <taxon>Bacillati</taxon>
        <taxon>Bacillota</taxon>
        <taxon>Bacilli</taxon>
        <taxon>Bacillales</taxon>
        <taxon>Paenibacillaceae</taxon>
        <taxon>Paenibacillus</taxon>
    </lineage>
</organism>